<dbReference type="PANTHER" id="PTHR43133:SF8">
    <property type="entry name" value="RNA POLYMERASE SIGMA FACTOR HI_1459-RELATED"/>
    <property type="match status" value="1"/>
</dbReference>
<dbReference type="PANTHER" id="PTHR43133">
    <property type="entry name" value="RNA POLYMERASE ECF-TYPE SIGMA FACTO"/>
    <property type="match status" value="1"/>
</dbReference>
<feature type="region of interest" description="Disordered" evidence="6">
    <location>
        <begin position="1"/>
        <end position="24"/>
    </location>
</feature>
<dbReference type="EMBL" id="CP108021">
    <property type="protein sequence ID" value="WUM18684.1"/>
    <property type="molecule type" value="Genomic_DNA"/>
</dbReference>
<dbReference type="InterPro" id="IPR014284">
    <property type="entry name" value="RNA_pol_sigma-70_dom"/>
</dbReference>
<dbReference type="RefSeq" id="WP_328856284.1">
    <property type="nucleotide sequence ID" value="NZ_CP108021.1"/>
</dbReference>
<dbReference type="SUPFAM" id="SSF88946">
    <property type="entry name" value="Sigma2 domain of RNA polymerase sigma factors"/>
    <property type="match status" value="1"/>
</dbReference>
<accession>A0AAU4JXZ1</accession>
<feature type="compositionally biased region" description="Low complexity" evidence="6">
    <location>
        <begin position="239"/>
        <end position="269"/>
    </location>
</feature>
<sequence length="269" mass="29834">MAPADPARSNPDPHDLSGAERSGVDIADESDETLARAAAVGDRAAFDELVRRTLPMLLRYARRMVSDAGNAEDVVQEALLAAWKGLPRFGFQSSFRTWVFSIAHRKIIDLRRRRSDVAADDEFLTAIPSSSPTPLDDAMGTSLRDALERELAELPYLSRATWWLREMEGLSHPEIARVLDITPNSVRGHLQRTRARLAERMEPWRPGRDPAGPDRPSQSTHPPKRPDPPAGRAPRRQGRASTTADPPDTAPTPTTQDPPTSETTWQSRT</sequence>
<feature type="compositionally biased region" description="Basic and acidic residues" evidence="6">
    <location>
        <begin position="197"/>
        <end position="212"/>
    </location>
</feature>
<keyword evidence="4" id="KW-0238">DNA-binding</keyword>
<proteinExistence type="inferred from homology"/>
<dbReference type="Proteomes" id="UP001432128">
    <property type="component" value="Chromosome"/>
</dbReference>
<keyword evidence="5" id="KW-0804">Transcription</keyword>
<reference evidence="9 10" key="1">
    <citation type="submission" date="2022-10" db="EMBL/GenBank/DDBJ databases">
        <title>The complete genomes of actinobacterial strains from the NBC collection.</title>
        <authorList>
            <person name="Joergensen T.S."/>
            <person name="Alvarez Arevalo M."/>
            <person name="Sterndorff E.B."/>
            <person name="Faurdal D."/>
            <person name="Vuksanovic O."/>
            <person name="Mourched A.-S."/>
            <person name="Charusanti P."/>
            <person name="Shaw S."/>
            <person name="Blin K."/>
            <person name="Weber T."/>
        </authorList>
    </citation>
    <scope>NUCLEOTIDE SEQUENCE [LARGE SCALE GENOMIC DNA]</scope>
    <source>
        <strain evidence="9 10">NBC_00319</strain>
    </source>
</reference>
<dbReference type="GO" id="GO:0003677">
    <property type="term" value="F:DNA binding"/>
    <property type="evidence" value="ECO:0007669"/>
    <property type="project" value="UniProtKB-KW"/>
</dbReference>
<dbReference type="InterPro" id="IPR039425">
    <property type="entry name" value="RNA_pol_sigma-70-like"/>
</dbReference>
<evidence type="ECO:0000256" key="6">
    <source>
        <dbReference type="SAM" id="MobiDB-lite"/>
    </source>
</evidence>
<evidence type="ECO:0000259" key="8">
    <source>
        <dbReference type="Pfam" id="PF08281"/>
    </source>
</evidence>
<dbReference type="AlphaFoldDB" id="A0AAU4JXZ1"/>
<keyword evidence="2" id="KW-0805">Transcription regulation</keyword>
<dbReference type="InterPro" id="IPR013324">
    <property type="entry name" value="RNA_pol_sigma_r3/r4-like"/>
</dbReference>
<evidence type="ECO:0000256" key="3">
    <source>
        <dbReference type="ARBA" id="ARBA00023082"/>
    </source>
</evidence>
<dbReference type="InterPro" id="IPR013325">
    <property type="entry name" value="RNA_pol_sigma_r2"/>
</dbReference>
<evidence type="ECO:0000313" key="10">
    <source>
        <dbReference type="Proteomes" id="UP001432128"/>
    </source>
</evidence>
<dbReference type="InterPro" id="IPR007627">
    <property type="entry name" value="RNA_pol_sigma70_r2"/>
</dbReference>
<protein>
    <submittedName>
        <fullName evidence="9">Sigma-70 family RNA polymerase sigma factor</fullName>
    </submittedName>
</protein>
<dbReference type="InterPro" id="IPR036388">
    <property type="entry name" value="WH-like_DNA-bd_sf"/>
</dbReference>
<organism evidence="9 10">
    <name type="scientific">Williamsia herbipolensis</name>
    <dbReference type="NCBI Taxonomy" id="1603258"/>
    <lineage>
        <taxon>Bacteria</taxon>
        <taxon>Bacillati</taxon>
        <taxon>Actinomycetota</taxon>
        <taxon>Actinomycetes</taxon>
        <taxon>Mycobacteriales</taxon>
        <taxon>Nocardiaceae</taxon>
        <taxon>Williamsia</taxon>
    </lineage>
</organism>
<evidence type="ECO:0000256" key="4">
    <source>
        <dbReference type="ARBA" id="ARBA00023125"/>
    </source>
</evidence>
<feature type="domain" description="RNA polymerase sigma factor 70 region 4 type 2" evidence="8">
    <location>
        <begin position="145"/>
        <end position="197"/>
    </location>
</feature>
<dbReference type="InterPro" id="IPR013249">
    <property type="entry name" value="RNA_pol_sigma70_r4_t2"/>
</dbReference>
<gene>
    <name evidence="9" type="ORF">OG579_13150</name>
</gene>
<dbReference type="Gene3D" id="1.10.10.10">
    <property type="entry name" value="Winged helix-like DNA-binding domain superfamily/Winged helix DNA-binding domain"/>
    <property type="match status" value="1"/>
</dbReference>
<comment type="similarity">
    <text evidence="1">Belongs to the sigma-70 factor family. ECF subfamily.</text>
</comment>
<dbReference type="KEGG" id="whr:OG579_13150"/>
<dbReference type="Pfam" id="PF04542">
    <property type="entry name" value="Sigma70_r2"/>
    <property type="match status" value="1"/>
</dbReference>
<keyword evidence="10" id="KW-1185">Reference proteome</keyword>
<evidence type="ECO:0000256" key="1">
    <source>
        <dbReference type="ARBA" id="ARBA00010641"/>
    </source>
</evidence>
<dbReference type="GO" id="GO:0006352">
    <property type="term" value="P:DNA-templated transcription initiation"/>
    <property type="evidence" value="ECO:0007669"/>
    <property type="project" value="InterPro"/>
</dbReference>
<dbReference type="GO" id="GO:0016987">
    <property type="term" value="F:sigma factor activity"/>
    <property type="evidence" value="ECO:0007669"/>
    <property type="project" value="UniProtKB-KW"/>
</dbReference>
<name>A0AAU4JXZ1_9NOCA</name>
<evidence type="ECO:0000313" key="9">
    <source>
        <dbReference type="EMBL" id="WUM18684.1"/>
    </source>
</evidence>
<evidence type="ECO:0000256" key="5">
    <source>
        <dbReference type="ARBA" id="ARBA00023163"/>
    </source>
</evidence>
<evidence type="ECO:0000256" key="2">
    <source>
        <dbReference type="ARBA" id="ARBA00023015"/>
    </source>
</evidence>
<feature type="domain" description="RNA polymerase sigma-70 region 2" evidence="7">
    <location>
        <begin position="49"/>
        <end position="115"/>
    </location>
</feature>
<feature type="region of interest" description="Disordered" evidence="6">
    <location>
        <begin position="197"/>
        <end position="269"/>
    </location>
</feature>
<dbReference type="SUPFAM" id="SSF88659">
    <property type="entry name" value="Sigma3 and sigma4 domains of RNA polymerase sigma factors"/>
    <property type="match status" value="1"/>
</dbReference>
<evidence type="ECO:0000259" key="7">
    <source>
        <dbReference type="Pfam" id="PF04542"/>
    </source>
</evidence>
<dbReference type="Gene3D" id="1.10.1740.10">
    <property type="match status" value="1"/>
</dbReference>
<dbReference type="NCBIfam" id="TIGR02937">
    <property type="entry name" value="sigma70-ECF"/>
    <property type="match status" value="1"/>
</dbReference>
<keyword evidence="3" id="KW-0731">Sigma factor</keyword>
<dbReference type="Pfam" id="PF08281">
    <property type="entry name" value="Sigma70_r4_2"/>
    <property type="match status" value="1"/>
</dbReference>